<organism evidence="8">
    <name type="scientific">Anaerolinea thermolimosa</name>
    <dbReference type="NCBI Taxonomy" id="229919"/>
    <lineage>
        <taxon>Bacteria</taxon>
        <taxon>Bacillati</taxon>
        <taxon>Chloroflexota</taxon>
        <taxon>Anaerolineae</taxon>
        <taxon>Anaerolineales</taxon>
        <taxon>Anaerolineaceae</taxon>
        <taxon>Anaerolinea</taxon>
    </lineage>
</organism>
<evidence type="ECO:0000256" key="2">
    <source>
        <dbReference type="ARBA" id="ARBA00011032"/>
    </source>
</evidence>
<keyword evidence="4" id="KW-0479">Metal-binding</keyword>
<comment type="similarity">
    <text evidence="2">Belongs to the AOR/FOR family.</text>
</comment>
<dbReference type="SUPFAM" id="SSF48310">
    <property type="entry name" value="Aldehyde ferredoxin oxidoreductase, C-terminal domains"/>
    <property type="match status" value="1"/>
</dbReference>
<dbReference type="SMART" id="SM00790">
    <property type="entry name" value="AFOR_N"/>
    <property type="match status" value="1"/>
</dbReference>
<evidence type="ECO:0000256" key="5">
    <source>
        <dbReference type="ARBA" id="ARBA00023004"/>
    </source>
</evidence>
<evidence type="ECO:0000259" key="7">
    <source>
        <dbReference type="SMART" id="SM00790"/>
    </source>
</evidence>
<proteinExistence type="inferred from homology"/>
<dbReference type="InterPro" id="IPR013984">
    <property type="entry name" value="Ald_Fedxn_OxRdtase_dom2"/>
</dbReference>
<dbReference type="InterPro" id="IPR013983">
    <property type="entry name" value="Ald_Fedxn_OxRdtase_N"/>
</dbReference>
<evidence type="ECO:0000313" key="8">
    <source>
        <dbReference type="EMBL" id="HGS20631.1"/>
    </source>
</evidence>
<evidence type="ECO:0000256" key="3">
    <source>
        <dbReference type="ARBA" id="ARBA00022485"/>
    </source>
</evidence>
<name>A0A7C4KIA0_9CHLR</name>
<dbReference type="GO" id="GO:0051539">
    <property type="term" value="F:4 iron, 4 sulfur cluster binding"/>
    <property type="evidence" value="ECO:0007669"/>
    <property type="project" value="UniProtKB-KW"/>
</dbReference>
<evidence type="ECO:0000256" key="1">
    <source>
        <dbReference type="ARBA" id="ARBA00001966"/>
    </source>
</evidence>
<keyword evidence="5" id="KW-0408">Iron</keyword>
<dbReference type="EMBL" id="DSYK01000106">
    <property type="protein sequence ID" value="HGS20631.1"/>
    <property type="molecule type" value="Genomic_DNA"/>
</dbReference>
<dbReference type="AlphaFoldDB" id="A0A7C4KIA0"/>
<dbReference type="PANTHER" id="PTHR30038:SF7">
    <property type="entry name" value="TUNGSTEN-CONTAINING GLYCERALDEHYDE-3-PHOSPHATE:FERREDOXIN OXIDOREDUCTASE"/>
    <property type="match status" value="1"/>
</dbReference>
<dbReference type="Pfam" id="PF02730">
    <property type="entry name" value="AFOR_N"/>
    <property type="match status" value="1"/>
</dbReference>
<dbReference type="Gene3D" id="3.60.9.10">
    <property type="entry name" value="Aldehyde ferredoxin oxidoreductase, N-terminal domain"/>
    <property type="match status" value="1"/>
</dbReference>
<sequence length="696" mass="80218">MFNDYRPDLFTLMRSTMAYPLMLRELVIHLDTGEYNIFPVNNPRIIGPVDYGWDKYHTNLHMTGRRDPEIMTFGGGPLAGSRIPGTRRLVFTGYSPLWDGFYVSSLGGAAYIFHRVGVDFVTLIGAAPEDSVLLLNHRNGDVQIRLEPINPDLIWTGYADSEGNRTIGFYALQQAIYDRFKHEYEDDWVRVFCVGSAARNTNQGIIGSNYIRKGVITPIDDWAGRGGLGSRLLQVHHLAGCIFGGDWIDPDLQDSKEIDAYFQTYYQQSMIKTDLGATEKYRYVPGFQTGGTFGVNMHTVEEKLLSFNYTSVYHEIPQRLEQHRNFILNHYLKQFNEEIIEPKSFSHCGEPCSVVCKKYKDQYKKDFEPYQALGPLCGIFDQRAAEELNHFVDAMALDAIQIGGTVSWLMELIAEGMIDPADFGLPPANQLHFQFASRPEEFDVVQDSRRNADYAKNIISMILFEPQGEPFRKGIRFAAKYLDEKAHRDAPGERTIDRAVFTSHGRTGCMTPNQYWVPGMLAPMPMMGKYFVYYGGEYLAPRDLGRQCVYRMVYELFSENSGVCRFHRKWVEAIIDEIITAHYDLHLDYKKHQFLLSRDIYDHEGPTVVFWESDRVIDMVERFLQDWVDRGLQNPDLQSWLERFQQDKRRAAWEFWEEVRAGIEEAFMAGAETIPDILPPYRAARLDIMEQKKPSN</sequence>
<keyword evidence="6" id="KW-0411">Iron-sulfur</keyword>
<dbReference type="InterPro" id="IPR036021">
    <property type="entry name" value="Tungsten_al_ferr_oxy-like_C"/>
</dbReference>
<dbReference type="InterPro" id="IPR001203">
    <property type="entry name" value="OxRdtase_Ald_Fedxn_C"/>
</dbReference>
<dbReference type="InterPro" id="IPR036503">
    <property type="entry name" value="Ald_Fedxn_OxRdtase_N_sf"/>
</dbReference>
<evidence type="ECO:0000256" key="4">
    <source>
        <dbReference type="ARBA" id="ARBA00022723"/>
    </source>
</evidence>
<gene>
    <name evidence="8" type="ORF">ENT37_02050</name>
</gene>
<dbReference type="SUPFAM" id="SSF56228">
    <property type="entry name" value="Aldehyde ferredoxin oxidoreductase, N-terminal domain"/>
    <property type="match status" value="1"/>
</dbReference>
<accession>A0A7C4KIA0</accession>
<dbReference type="PANTHER" id="PTHR30038">
    <property type="entry name" value="ALDEHYDE FERREDOXIN OXIDOREDUCTASE"/>
    <property type="match status" value="1"/>
</dbReference>
<comment type="caution">
    <text evidence="8">The sequence shown here is derived from an EMBL/GenBank/DDBJ whole genome shotgun (WGS) entry which is preliminary data.</text>
</comment>
<dbReference type="Pfam" id="PF01314">
    <property type="entry name" value="AFOR_C"/>
    <property type="match status" value="1"/>
</dbReference>
<evidence type="ECO:0000256" key="6">
    <source>
        <dbReference type="ARBA" id="ARBA00023014"/>
    </source>
</evidence>
<keyword evidence="3" id="KW-0004">4Fe-4S</keyword>
<feature type="domain" description="Aldehyde ferredoxin oxidoreductase N-terminal" evidence="7">
    <location>
        <begin position="22"/>
        <end position="247"/>
    </location>
</feature>
<comment type="cofactor">
    <cofactor evidence="1">
        <name>[4Fe-4S] cluster</name>
        <dbReference type="ChEBI" id="CHEBI:49883"/>
    </cofactor>
</comment>
<dbReference type="InterPro" id="IPR051919">
    <property type="entry name" value="W-dependent_AOR"/>
</dbReference>
<dbReference type="GO" id="GO:0009055">
    <property type="term" value="F:electron transfer activity"/>
    <property type="evidence" value="ECO:0007669"/>
    <property type="project" value="InterPro"/>
</dbReference>
<dbReference type="GO" id="GO:0046872">
    <property type="term" value="F:metal ion binding"/>
    <property type="evidence" value="ECO:0007669"/>
    <property type="project" value="UniProtKB-KW"/>
</dbReference>
<dbReference type="GO" id="GO:0016625">
    <property type="term" value="F:oxidoreductase activity, acting on the aldehyde or oxo group of donors, iron-sulfur protein as acceptor"/>
    <property type="evidence" value="ECO:0007669"/>
    <property type="project" value="InterPro"/>
</dbReference>
<dbReference type="Gene3D" id="1.10.569.10">
    <property type="entry name" value="Aldehyde Ferredoxin Oxidoreductase Protein, subunit A, domain 2"/>
    <property type="match status" value="1"/>
</dbReference>
<reference evidence="8" key="1">
    <citation type="journal article" date="2020" name="mSystems">
        <title>Genome- and Community-Level Interaction Insights into Carbon Utilization and Element Cycling Functions of Hydrothermarchaeota in Hydrothermal Sediment.</title>
        <authorList>
            <person name="Zhou Z."/>
            <person name="Liu Y."/>
            <person name="Xu W."/>
            <person name="Pan J."/>
            <person name="Luo Z.H."/>
            <person name="Li M."/>
        </authorList>
    </citation>
    <scope>NUCLEOTIDE SEQUENCE [LARGE SCALE GENOMIC DNA]</scope>
    <source>
        <strain evidence="8">SpSt-573</strain>
    </source>
</reference>
<protein>
    <submittedName>
        <fullName evidence="8">Aldehyde ferredoxin oxidoreductase</fullName>
    </submittedName>
</protein>